<dbReference type="Pfam" id="PF00144">
    <property type="entry name" value="Beta-lactamase"/>
    <property type="match status" value="1"/>
</dbReference>
<feature type="region of interest" description="Disordered" evidence="1">
    <location>
        <begin position="400"/>
        <end position="422"/>
    </location>
</feature>
<dbReference type="EMBL" id="JADQTO010000002">
    <property type="protein sequence ID" value="MBG0560808.1"/>
    <property type="molecule type" value="Genomic_DNA"/>
</dbReference>
<protein>
    <submittedName>
        <fullName evidence="3">Beta-lactamase family protein</fullName>
    </submittedName>
</protein>
<evidence type="ECO:0000313" key="3">
    <source>
        <dbReference type="EMBL" id="MBG0560808.1"/>
    </source>
</evidence>
<evidence type="ECO:0000259" key="2">
    <source>
        <dbReference type="Pfam" id="PF00144"/>
    </source>
</evidence>
<gene>
    <name evidence="3" type="ORF">I4J89_04940</name>
</gene>
<name>A0A931C7B5_9ACTN</name>
<evidence type="ECO:0000256" key="1">
    <source>
        <dbReference type="SAM" id="MobiDB-lite"/>
    </source>
</evidence>
<accession>A0A931C7B5</accession>
<reference evidence="3" key="1">
    <citation type="submission" date="2020-11" db="EMBL/GenBank/DDBJ databases">
        <title>Isolation and identification of active actinomycetes.</title>
        <authorList>
            <person name="Sun X."/>
        </authorList>
    </citation>
    <scope>NUCLEOTIDE SEQUENCE</scope>
    <source>
        <strain evidence="3">NEAU-A11</strain>
    </source>
</reference>
<dbReference type="Proteomes" id="UP000598146">
    <property type="component" value="Unassembled WGS sequence"/>
</dbReference>
<dbReference type="SUPFAM" id="SSF56601">
    <property type="entry name" value="beta-lactamase/transpeptidase-like"/>
    <property type="match status" value="1"/>
</dbReference>
<dbReference type="PANTHER" id="PTHR43319:SF3">
    <property type="entry name" value="BETA-LACTAMASE-RELATED DOMAIN-CONTAINING PROTEIN"/>
    <property type="match status" value="1"/>
</dbReference>
<sequence>MVRGDVEQGYGPVADAFRRNFEQGREIGAACAVYRDGRKVVDLWGGYRDGVAREPWERDTMVPVFSTSKGVSSMAVAVLHARGLLDYDQRVAAYWPEFGAAGKADVTVRQLLSHQAGLPVIDRPLGLRDLSGSAALATALAEQRPAWTPGERHGYHGTTLGWYESELVSRVDPQGRHLGRFFAEEVAAPLDLEFHIGLPASVDRRRIARIHGFRTWEMMVHVNAMPPAFAWAFANPWSLSARAFQNPRVLGVPDNINRPDVQAAEIPAVNGIGQVRSIARLYGEAAVGGAGLGLTASTLDALKSPAEAPSRGLADQVLRLPTQYSLGYVKPFPAFRFGSASGKAFGTMGLGGSFGFADPDTGIGFAYAMNRLGFHLWDDPREVALREALFVSVLGEMPQRPDTASARTRHGSGHRRSRSGYR</sequence>
<dbReference type="InterPro" id="IPR052907">
    <property type="entry name" value="Beta-lactamase/esterase"/>
</dbReference>
<organism evidence="3 4">
    <name type="scientific">Actinoplanes aureus</name>
    <dbReference type="NCBI Taxonomy" id="2792083"/>
    <lineage>
        <taxon>Bacteria</taxon>
        <taxon>Bacillati</taxon>
        <taxon>Actinomycetota</taxon>
        <taxon>Actinomycetes</taxon>
        <taxon>Micromonosporales</taxon>
        <taxon>Micromonosporaceae</taxon>
        <taxon>Actinoplanes</taxon>
    </lineage>
</organism>
<dbReference type="InterPro" id="IPR001466">
    <property type="entry name" value="Beta-lactam-related"/>
</dbReference>
<dbReference type="AlphaFoldDB" id="A0A931C7B5"/>
<comment type="caution">
    <text evidence="3">The sequence shown here is derived from an EMBL/GenBank/DDBJ whole genome shotgun (WGS) entry which is preliminary data.</text>
</comment>
<proteinExistence type="predicted"/>
<dbReference type="InterPro" id="IPR012338">
    <property type="entry name" value="Beta-lactam/transpept-like"/>
</dbReference>
<dbReference type="PANTHER" id="PTHR43319">
    <property type="entry name" value="BETA-LACTAMASE-RELATED"/>
    <property type="match status" value="1"/>
</dbReference>
<evidence type="ECO:0000313" key="4">
    <source>
        <dbReference type="Proteomes" id="UP000598146"/>
    </source>
</evidence>
<dbReference type="Gene3D" id="3.40.710.10">
    <property type="entry name" value="DD-peptidase/beta-lactamase superfamily"/>
    <property type="match status" value="1"/>
</dbReference>
<feature type="compositionally biased region" description="Basic residues" evidence="1">
    <location>
        <begin position="407"/>
        <end position="422"/>
    </location>
</feature>
<feature type="domain" description="Beta-lactamase-related" evidence="2">
    <location>
        <begin position="17"/>
        <end position="374"/>
    </location>
</feature>
<keyword evidence="4" id="KW-1185">Reference proteome</keyword>